<dbReference type="InterPro" id="IPR012349">
    <property type="entry name" value="Split_barrel_FMN-bd"/>
</dbReference>
<protein>
    <recommendedName>
        <fullName evidence="2">Pyridoxamine 5'-phosphate oxidase N-terminal domain-containing protein</fullName>
    </recommendedName>
</protein>
<gene>
    <name evidence="3" type="ORF">VE01_10004</name>
</gene>
<dbReference type="GeneID" id="28843390"/>
<organism evidence="3 4">
    <name type="scientific">Pseudogymnoascus verrucosus</name>
    <dbReference type="NCBI Taxonomy" id="342668"/>
    <lineage>
        <taxon>Eukaryota</taxon>
        <taxon>Fungi</taxon>
        <taxon>Dikarya</taxon>
        <taxon>Ascomycota</taxon>
        <taxon>Pezizomycotina</taxon>
        <taxon>Leotiomycetes</taxon>
        <taxon>Thelebolales</taxon>
        <taxon>Thelebolaceae</taxon>
        <taxon>Pseudogymnoascus</taxon>
    </lineage>
</organism>
<keyword evidence="1" id="KW-1133">Transmembrane helix</keyword>
<feature type="transmembrane region" description="Helical" evidence="1">
    <location>
        <begin position="230"/>
        <end position="253"/>
    </location>
</feature>
<feature type="domain" description="Pyridoxamine 5'-phosphate oxidase N-terminal" evidence="2">
    <location>
        <begin position="36"/>
        <end position="136"/>
    </location>
</feature>
<accession>A0A1B8G8R2</accession>
<dbReference type="Pfam" id="PF01243">
    <property type="entry name" value="PNPOx_N"/>
    <property type="match status" value="1"/>
</dbReference>
<dbReference type="AlphaFoldDB" id="A0A1B8G8R2"/>
<dbReference type="PANTHER" id="PTHR39336">
    <property type="entry name" value="PYRIDOXAMINE PHOSPHATE OXIDASE FAMILY PROTEIN (AFU_ORTHOLOGUE AFUA_6G11440)"/>
    <property type="match status" value="1"/>
</dbReference>
<evidence type="ECO:0000259" key="2">
    <source>
        <dbReference type="Pfam" id="PF01243"/>
    </source>
</evidence>
<proteinExistence type="predicted"/>
<reference evidence="4" key="2">
    <citation type="journal article" date="2018" name="Nat. Commun.">
        <title>Extreme sensitivity to ultraviolet light in the fungal pathogen causing white-nose syndrome of bats.</title>
        <authorList>
            <person name="Palmer J.M."/>
            <person name="Drees K.P."/>
            <person name="Foster J.T."/>
            <person name="Lindner D.L."/>
        </authorList>
    </citation>
    <scope>NUCLEOTIDE SEQUENCE [LARGE SCALE GENOMIC DNA]</scope>
    <source>
        <strain evidence="4">UAMH 10579</strain>
    </source>
</reference>
<dbReference type="STRING" id="342668.A0A1B8G8R2"/>
<dbReference type="InterPro" id="IPR011576">
    <property type="entry name" value="Pyridox_Oxase_N"/>
</dbReference>
<evidence type="ECO:0000313" key="3">
    <source>
        <dbReference type="EMBL" id="OBT92218.1"/>
    </source>
</evidence>
<name>A0A1B8G8R2_9PEZI</name>
<dbReference type="OrthoDB" id="539398at2759"/>
<dbReference type="Proteomes" id="UP000091956">
    <property type="component" value="Unassembled WGS sequence"/>
</dbReference>
<keyword evidence="1" id="KW-0472">Membrane</keyword>
<dbReference type="EMBL" id="KV460271">
    <property type="protein sequence ID" value="OBT92218.1"/>
    <property type="molecule type" value="Genomic_DNA"/>
</dbReference>
<dbReference type="Gene3D" id="2.30.110.10">
    <property type="entry name" value="Electron Transport, Fmn-binding Protein, Chain A"/>
    <property type="match status" value="1"/>
</dbReference>
<dbReference type="RefSeq" id="XP_018125951.1">
    <property type="nucleotide sequence ID" value="XM_018279411.2"/>
</dbReference>
<reference evidence="3 4" key="1">
    <citation type="submission" date="2016-03" db="EMBL/GenBank/DDBJ databases">
        <title>Comparative genomics of Pseudogymnoascus destructans, the fungus causing white-nose syndrome of bats.</title>
        <authorList>
            <person name="Palmer J.M."/>
            <person name="Drees K.P."/>
            <person name="Foster J.T."/>
            <person name="Lindner D.L."/>
        </authorList>
    </citation>
    <scope>NUCLEOTIDE SEQUENCE [LARGE SCALE GENOMIC DNA]</scope>
    <source>
        <strain evidence="3 4">UAMH 10579</strain>
    </source>
</reference>
<evidence type="ECO:0000313" key="4">
    <source>
        <dbReference type="Proteomes" id="UP000091956"/>
    </source>
</evidence>
<evidence type="ECO:0000256" key="1">
    <source>
        <dbReference type="SAM" id="Phobius"/>
    </source>
</evidence>
<keyword evidence="4" id="KW-1185">Reference proteome</keyword>
<dbReference type="SUPFAM" id="SSF50475">
    <property type="entry name" value="FMN-binding split barrel"/>
    <property type="match status" value="1"/>
</dbReference>
<sequence length="254" mass="28285">MGKFYDQIDSNLSEWALAQSVFFTASAPTSGKHVNVSPKGLPSSSLAILSPNQVAYVDATGSGNETISHIYENGRVTIMFCSFDAAPRIMRFFCTGRVIEWDDREFDSWLAKMGDKKILGARAVIVLDVFKVQTSCGFGVPKLVKISGGSEDDEEKAAGCEYGFEDRDTIGHWAKKKMDKNALFEYQQNNNHDSLDGLTGLKSARRDRGEVMLVADIRAWMRKVWGQKDAMLVGFMLAHLIYVAILIVDYFSLI</sequence>
<keyword evidence="1" id="KW-0812">Transmembrane</keyword>
<dbReference type="PANTHER" id="PTHR39336:SF1">
    <property type="entry name" value="PYRIDOXAMINE PHOSPHATE OXIDASE FAMILY PROTEIN (AFU_ORTHOLOGUE AFUA_6G11440)"/>
    <property type="match status" value="1"/>
</dbReference>